<name>A0AA88XNA8_PINIB</name>
<keyword evidence="2" id="KW-1185">Reference proteome</keyword>
<dbReference type="AlphaFoldDB" id="A0AA88XNA8"/>
<proteinExistence type="predicted"/>
<reference evidence="1" key="1">
    <citation type="submission" date="2019-08" db="EMBL/GenBank/DDBJ databases">
        <title>The improved chromosome-level genome for the pearl oyster Pinctada fucata martensii using PacBio sequencing and Hi-C.</title>
        <authorList>
            <person name="Zheng Z."/>
        </authorList>
    </citation>
    <scope>NUCLEOTIDE SEQUENCE</scope>
    <source>
        <strain evidence="1">ZZ-2019</strain>
        <tissue evidence="1">Adductor muscle</tissue>
    </source>
</reference>
<evidence type="ECO:0000313" key="2">
    <source>
        <dbReference type="Proteomes" id="UP001186944"/>
    </source>
</evidence>
<gene>
    <name evidence="1" type="ORF">FSP39_020355</name>
</gene>
<accession>A0AA88XNA8</accession>
<dbReference type="EMBL" id="VSWD01000011">
    <property type="protein sequence ID" value="KAK3088540.1"/>
    <property type="molecule type" value="Genomic_DNA"/>
</dbReference>
<sequence length="133" mass="14820">MATAAAPNPAVTAFPKTPAVRVSTGAKSAGTIASKPSEVVPAQTTRPNTSGIVLTNLQGQIIVPQKLTFTKLPAIVNRMRQETLSSRSKRRLFYKSDTYVDYKFYTWRNLALWSDYQSHLWRPDGSVKSSFRK</sequence>
<comment type="caution">
    <text evidence="1">The sequence shown here is derived from an EMBL/GenBank/DDBJ whole genome shotgun (WGS) entry which is preliminary data.</text>
</comment>
<protein>
    <submittedName>
        <fullName evidence="1">Uncharacterized protein</fullName>
    </submittedName>
</protein>
<dbReference type="Proteomes" id="UP001186944">
    <property type="component" value="Unassembled WGS sequence"/>
</dbReference>
<organism evidence="1 2">
    <name type="scientific">Pinctada imbricata</name>
    <name type="common">Atlantic pearl-oyster</name>
    <name type="synonym">Pinctada martensii</name>
    <dbReference type="NCBI Taxonomy" id="66713"/>
    <lineage>
        <taxon>Eukaryota</taxon>
        <taxon>Metazoa</taxon>
        <taxon>Spiralia</taxon>
        <taxon>Lophotrochozoa</taxon>
        <taxon>Mollusca</taxon>
        <taxon>Bivalvia</taxon>
        <taxon>Autobranchia</taxon>
        <taxon>Pteriomorphia</taxon>
        <taxon>Pterioida</taxon>
        <taxon>Pterioidea</taxon>
        <taxon>Pteriidae</taxon>
        <taxon>Pinctada</taxon>
    </lineage>
</organism>
<evidence type="ECO:0000313" key="1">
    <source>
        <dbReference type="EMBL" id="KAK3088540.1"/>
    </source>
</evidence>